<feature type="transmembrane region" description="Helical" evidence="8">
    <location>
        <begin position="449"/>
        <end position="470"/>
    </location>
</feature>
<keyword evidence="11" id="KW-1185">Reference proteome</keyword>
<keyword evidence="2" id="KW-1003">Cell membrane</keyword>
<protein>
    <submittedName>
        <fullName evidence="10">FUSC family protein</fullName>
    </submittedName>
</protein>
<feature type="transmembrane region" description="Helical" evidence="8">
    <location>
        <begin position="55"/>
        <end position="74"/>
    </location>
</feature>
<feature type="transmembrane region" description="Helical" evidence="8">
    <location>
        <begin position="518"/>
        <end position="540"/>
    </location>
</feature>
<feature type="transmembrane region" description="Helical" evidence="8">
    <location>
        <begin position="398"/>
        <end position="415"/>
    </location>
</feature>
<dbReference type="PANTHER" id="PTHR30509:SF9">
    <property type="entry name" value="MULTIDRUG RESISTANCE PROTEIN MDTO"/>
    <property type="match status" value="1"/>
</dbReference>
<evidence type="ECO:0000256" key="5">
    <source>
        <dbReference type="ARBA" id="ARBA00023136"/>
    </source>
</evidence>
<feature type="transmembrane region" description="Helical" evidence="8">
    <location>
        <begin position="106"/>
        <end position="123"/>
    </location>
</feature>
<evidence type="ECO:0000256" key="6">
    <source>
        <dbReference type="ARBA" id="ARBA00043993"/>
    </source>
</evidence>
<feature type="transmembrane region" description="Helical" evidence="8">
    <location>
        <begin position="83"/>
        <end position="100"/>
    </location>
</feature>
<dbReference type="InterPro" id="IPR036259">
    <property type="entry name" value="MFS_trans_sf"/>
</dbReference>
<accession>A0ABY4EGN1</accession>
<dbReference type="InterPro" id="IPR049453">
    <property type="entry name" value="Memb_transporter_dom"/>
</dbReference>
<dbReference type="SUPFAM" id="SSF103473">
    <property type="entry name" value="MFS general substrate transporter"/>
    <property type="match status" value="1"/>
</dbReference>
<feature type="transmembrane region" description="Helical" evidence="8">
    <location>
        <begin position="33"/>
        <end position="49"/>
    </location>
</feature>
<sequence length="727" mass="81593">MITIRHLHRNNYWLSRFLAADPGRKRLNQAGKATISLISAIFTTLLILHGSGQSLFTPAIVSGMAGLMGIMVVMDDTKQKKQLTTVLLAVSASLGITAGSLLSSNAILIGTVMVAVIFCAFYFSKYGSRYFSLGMIGFMTLYFSSILKLSPVQLPWFYLGVAIGICYAFLYNFVIFKDSAQILKGSMRSFHIQANLTFQILISLMEDPKTSKKRLKSLKKNNAKLGEYARNVSVDLSDQDVRQVWPGLSTSQLRLYVFDTAMLMETLTDSVQQLKKAEALEAEELKKLLIWVVKSLRDAEVLAQNYKEQHLQEAEKAVQALRLDLAERLHQAETASKGWLYLIRRIESIANHVIEGAASIQTSLHLKRTPKEDQEDEKEAEETDSKEEKGLKPTTKKAIQALIAGGIAIVVGYLISPAQPYWVVLTTFIVQLGTDSVGRTYVKGLQRSLGTVIGAVIGFFLAQFVSGHSVLEIGLLFVEVFFAFYLFSVSYTLMSMFITMLIAFMYDLLLGGISLSLLGARVLDTIAGAAIALGVSAFILPKRTRDKVDDALVDYIDELSPYIRDYVKRFHEPVNVKKLADRAFTLDQNLQVIKDEAQSLLQRPGMFSQSSISRWITIFTAMNYYAKHLVASSYQKEFDYPGELIEVFRDIEEKTSHNLEHLKRLIRGKAHAPKHYSLKKEREAIERLAPGRHQSKGDLIHHLYYIWRINQSIVLLGKELGGTNTDH</sequence>
<evidence type="ECO:0000256" key="8">
    <source>
        <dbReference type="SAM" id="Phobius"/>
    </source>
</evidence>
<feature type="compositionally biased region" description="Acidic residues" evidence="7">
    <location>
        <begin position="373"/>
        <end position="385"/>
    </location>
</feature>
<dbReference type="PANTHER" id="PTHR30509">
    <property type="entry name" value="P-HYDROXYBENZOIC ACID EFFLUX PUMP SUBUNIT-RELATED"/>
    <property type="match status" value="1"/>
</dbReference>
<keyword evidence="3 8" id="KW-0812">Transmembrane</keyword>
<evidence type="ECO:0000313" key="11">
    <source>
        <dbReference type="Proteomes" id="UP000831787"/>
    </source>
</evidence>
<evidence type="ECO:0000313" key="10">
    <source>
        <dbReference type="EMBL" id="UOQ43630.1"/>
    </source>
</evidence>
<keyword evidence="5 8" id="KW-0472">Membrane</keyword>
<comment type="similarity">
    <text evidence="6">Belongs to the YccS/YhfK family.</text>
</comment>
<feature type="domain" description="Integral membrane bound transporter" evidence="9">
    <location>
        <begin position="407"/>
        <end position="533"/>
    </location>
</feature>
<evidence type="ECO:0000256" key="1">
    <source>
        <dbReference type="ARBA" id="ARBA00004651"/>
    </source>
</evidence>
<feature type="transmembrane region" description="Helical" evidence="8">
    <location>
        <begin position="156"/>
        <end position="176"/>
    </location>
</feature>
<reference evidence="10 11" key="1">
    <citation type="submission" date="2022-04" db="EMBL/GenBank/DDBJ databases">
        <title>Halobacillus sp. isolated from saltern.</title>
        <authorList>
            <person name="Won M."/>
            <person name="Lee C.-M."/>
            <person name="Woen H.-Y."/>
            <person name="Kwon S.-W."/>
        </authorList>
    </citation>
    <scope>NUCLEOTIDE SEQUENCE [LARGE SCALE GENOMIC DNA]</scope>
    <source>
        <strain evidence="10 11">SSBR10-3</strain>
    </source>
</reference>
<evidence type="ECO:0000256" key="2">
    <source>
        <dbReference type="ARBA" id="ARBA00022475"/>
    </source>
</evidence>
<keyword evidence="4 8" id="KW-1133">Transmembrane helix</keyword>
<dbReference type="Pfam" id="PF13515">
    <property type="entry name" value="FUSC_2"/>
    <property type="match status" value="1"/>
</dbReference>
<comment type="subcellular location">
    <subcellularLocation>
        <location evidence="1">Cell membrane</location>
        <topology evidence="1">Multi-pass membrane protein</topology>
    </subcellularLocation>
</comment>
<organism evidence="10 11">
    <name type="scientific">Halobacillus salinarum</name>
    <dbReference type="NCBI Taxonomy" id="2932257"/>
    <lineage>
        <taxon>Bacteria</taxon>
        <taxon>Bacillati</taxon>
        <taxon>Bacillota</taxon>
        <taxon>Bacilli</taxon>
        <taxon>Bacillales</taxon>
        <taxon>Bacillaceae</taxon>
        <taxon>Halobacillus</taxon>
    </lineage>
</organism>
<evidence type="ECO:0000256" key="7">
    <source>
        <dbReference type="SAM" id="MobiDB-lite"/>
    </source>
</evidence>
<name>A0ABY4EGN1_9BACI</name>
<dbReference type="Proteomes" id="UP000831787">
    <property type="component" value="Chromosome"/>
</dbReference>
<proteinExistence type="inferred from homology"/>
<dbReference type="RefSeq" id="WP_244708989.1">
    <property type="nucleotide sequence ID" value="NZ_CP095073.1"/>
</dbReference>
<evidence type="ECO:0000256" key="3">
    <source>
        <dbReference type="ARBA" id="ARBA00022692"/>
    </source>
</evidence>
<evidence type="ECO:0000256" key="4">
    <source>
        <dbReference type="ARBA" id="ARBA00022989"/>
    </source>
</evidence>
<dbReference type="EMBL" id="CP095073">
    <property type="protein sequence ID" value="UOQ43630.1"/>
    <property type="molecule type" value="Genomic_DNA"/>
</dbReference>
<evidence type="ECO:0000259" key="9">
    <source>
        <dbReference type="Pfam" id="PF13515"/>
    </source>
</evidence>
<feature type="transmembrane region" description="Helical" evidence="8">
    <location>
        <begin position="482"/>
        <end position="506"/>
    </location>
</feature>
<gene>
    <name evidence="10" type="ORF">MUN89_17235</name>
</gene>
<feature type="transmembrane region" description="Helical" evidence="8">
    <location>
        <begin position="130"/>
        <end position="150"/>
    </location>
</feature>
<feature type="region of interest" description="Disordered" evidence="7">
    <location>
        <begin position="365"/>
        <end position="392"/>
    </location>
</feature>